<feature type="transmembrane region" description="Helical" evidence="6">
    <location>
        <begin position="428"/>
        <end position="450"/>
    </location>
</feature>
<dbReference type="InterPro" id="IPR011701">
    <property type="entry name" value="MFS"/>
</dbReference>
<dbReference type="Pfam" id="PF07690">
    <property type="entry name" value="MFS_1"/>
    <property type="match status" value="1"/>
</dbReference>
<evidence type="ECO:0000256" key="1">
    <source>
        <dbReference type="ARBA" id="ARBA00004141"/>
    </source>
</evidence>
<dbReference type="InterPro" id="IPR036259">
    <property type="entry name" value="MFS_trans_sf"/>
</dbReference>
<dbReference type="InParanoid" id="B4MEJ8"/>
<evidence type="ECO:0000256" key="6">
    <source>
        <dbReference type="SAM" id="Phobius"/>
    </source>
</evidence>
<dbReference type="AlphaFoldDB" id="B4MEJ8"/>
<comment type="subcellular location">
    <subcellularLocation>
        <location evidence="1">Membrane</location>
        <topology evidence="1">Multi-pass membrane protein</topology>
    </subcellularLocation>
</comment>
<evidence type="ECO:0000313" key="9">
    <source>
        <dbReference type="Proteomes" id="UP000008792"/>
    </source>
</evidence>
<feature type="domain" description="Major facilitator superfamily (MFS) profile" evidence="7">
    <location>
        <begin position="47"/>
        <end position="514"/>
    </location>
</feature>
<dbReference type="Gene3D" id="1.20.1250.20">
    <property type="entry name" value="MFS general substrate transporter like domains"/>
    <property type="match status" value="1"/>
</dbReference>
<dbReference type="GO" id="GO:0016020">
    <property type="term" value="C:membrane"/>
    <property type="evidence" value="ECO:0007669"/>
    <property type="project" value="UniProtKB-SubCell"/>
</dbReference>
<organism evidence="8 9">
    <name type="scientific">Drosophila virilis</name>
    <name type="common">Fruit fly</name>
    <dbReference type="NCBI Taxonomy" id="7244"/>
    <lineage>
        <taxon>Eukaryota</taxon>
        <taxon>Metazoa</taxon>
        <taxon>Ecdysozoa</taxon>
        <taxon>Arthropoda</taxon>
        <taxon>Hexapoda</taxon>
        <taxon>Insecta</taxon>
        <taxon>Pterygota</taxon>
        <taxon>Neoptera</taxon>
        <taxon>Endopterygota</taxon>
        <taxon>Diptera</taxon>
        <taxon>Brachycera</taxon>
        <taxon>Muscomorpha</taxon>
        <taxon>Ephydroidea</taxon>
        <taxon>Drosophilidae</taxon>
        <taxon>Drosophila</taxon>
    </lineage>
</organism>
<accession>B4MEJ8</accession>
<sequence>MDNPGYVIDCEREFGTVAKCGKPAACREYSFEEAITLTGVGRFHLKLLLICGLCFMAVMVEIMGVSLILPLVKCDLMATLEQQGILASSGFLGVVLSSHAMGFLADTWGRVATLRYAMLFSAICSVVSAFSVNIWMLIVFRFLTGFFISGGQACVFSMCGEFHGNKSRVRHVTLLSCFMCIAMMFAPAVAIGILPLQLNGSLLGLSLSSWRVFLIADVSVSVLALLGLFLLPETPKYLLVQGRVDEALATLRRIYASNSGRSSAEYPVQRLATQSGGASLSSVHGFCDAVHLIWQQTVPLFYRNRVLHTLNICTIQFLIYGIAQGIFMWFPTILNELGKQSAHGSLLCTVLQGFNAASETTANGSCIMTADINTYQVMITIGGAFTIIYLIFAYTIDLIGKRNLLIGWMLLTIVCLALLNWLRNFALVVIALTLAMAIGNCGGLVSTIAMDFYPTQINAMGMCFIMMVGRLGAVVGSNLLGRLMFSSCDASFWAVLGLVMVLSVMAYFLPDQARPKARRQSSAAVAAAADSQEISSK</sequence>
<keyword evidence="9" id="KW-1185">Reference proteome</keyword>
<feature type="transmembrane region" description="Helical" evidence="6">
    <location>
        <begin position="116"/>
        <end position="136"/>
    </location>
</feature>
<dbReference type="GO" id="GO:0022857">
    <property type="term" value="F:transmembrane transporter activity"/>
    <property type="evidence" value="ECO:0007669"/>
    <property type="project" value="InterPro"/>
</dbReference>
<feature type="transmembrane region" description="Helical" evidence="6">
    <location>
        <begin position="310"/>
        <end position="330"/>
    </location>
</feature>
<dbReference type="PANTHER" id="PTHR23511">
    <property type="entry name" value="SYNAPTIC VESICLE GLYCOPROTEIN 2"/>
    <property type="match status" value="1"/>
</dbReference>
<dbReference type="STRING" id="7244.B4MEJ8"/>
<dbReference type="eggNOG" id="KOG0255">
    <property type="taxonomic scope" value="Eukaryota"/>
</dbReference>
<evidence type="ECO:0000256" key="2">
    <source>
        <dbReference type="ARBA" id="ARBA00022448"/>
    </source>
</evidence>
<dbReference type="Proteomes" id="UP000008792">
    <property type="component" value="Unassembled WGS sequence"/>
</dbReference>
<feature type="transmembrane region" description="Helical" evidence="6">
    <location>
        <begin position="142"/>
        <end position="160"/>
    </location>
</feature>
<evidence type="ECO:0000256" key="3">
    <source>
        <dbReference type="ARBA" id="ARBA00022692"/>
    </source>
</evidence>
<dbReference type="InterPro" id="IPR020846">
    <property type="entry name" value="MFS_dom"/>
</dbReference>
<protein>
    <recommendedName>
        <fullName evidence="7">Major facilitator superfamily (MFS) profile domain-containing protein</fullName>
    </recommendedName>
</protein>
<dbReference type="EMBL" id="CH940664">
    <property type="protein sequence ID" value="EDW62973.2"/>
    <property type="molecule type" value="Genomic_DNA"/>
</dbReference>
<gene>
    <name evidence="8" type="primary">Dvir\GJ14766</name>
    <name evidence="8" type="ORF">Dvir_GJ14766</name>
</gene>
<evidence type="ECO:0000256" key="5">
    <source>
        <dbReference type="ARBA" id="ARBA00023136"/>
    </source>
</evidence>
<keyword evidence="3 6" id="KW-0812">Transmembrane</keyword>
<dbReference type="PROSITE" id="PS50850">
    <property type="entry name" value="MFS"/>
    <property type="match status" value="1"/>
</dbReference>
<feature type="transmembrane region" description="Helical" evidence="6">
    <location>
        <begin position="377"/>
        <end position="396"/>
    </location>
</feature>
<dbReference type="HOGENOM" id="CLU_001265_46_15_1"/>
<keyword evidence="4 6" id="KW-1133">Transmembrane helix</keyword>
<feature type="transmembrane region" description="Helical" evidence="6">
    <location>
        <begin position="491"/>
        <end position="509"/>
    </location>
</feature>
<feature type="transmembrane region" description="Helical" evidence="6">
    <location>
        <begin position="403"/>
        <end position="422"/>
    </location>
</feature>
<reference evidence="8 9" key="1">
    <citation type="journal article" date="2007" name="Nature">
        <title>Evolution of genes and genomes on the Drosophila phylogeny.</title>
        <authorList>
            <consortium name="Drosophila 12 Genomes Consortium"/>
            <person name="Clark A.G."/>
            <person name="Eisen M.B."/>
            <person name="Smith D.R."/>
            <person name="Bergman C.M."/>
            <person name="Oliver B."/>
            <person name="Markow T.A."/>
            <person name="Kaufman T.C."/>
            <person name="Kellis M."/>
            <person name="Gelbart W."/>
            <person name="Iyer V.N."/>
            <person name="Pollard D.A."/>
            <person name="Sackton T.B."/>
            <person name="Larracuente A.M."/>
            <person name="Singh N.D."/>
            <person name="Abad J.P."/>
            <person name="Abt D.N."/>
            <person name="Adryan B."/>
            <person name="Aguade M."/>
            <person name="Akashi H."/>
            <person name="Anderson W.W."/>
            <person name="Aquadro C.F."/>
            <person name="Ardell D.H."/>
            <person name="Arguello R."/>
            <person name="Artieri C.G."/>
            <person name="Barbash D.A."/>
            <person name="Barker D."/>
            <person name="Barsanti P."/>
            <person name="Batterham P."/>
            <person name="Batzoglou S."/>
            <person name="Begun D."/>
            <person name="Bhutkar A."/>
            <person name="Blanco E."/>
            <person name="Bosak S.A."/>
            <person name="Bradley R.K."/>
            <person name="Brand A.D."/>
            <person name="Brent M.R."/>
            <person name="Brooks A.N."/>
            <person name="Brown R.H."/>
            <person name="Butlin R.K."/>
            <person name="Caggese C."/>
            <person name="Calvi B.R."/>
            <person name="Bernardo de Carvalho A."/>
            <person name="Caspi A."/>
            <person name="Castrezana S."/>
            <person name="Celniker S.E."/>
            <person name="Chang J.L."/>
            <person name="Chapple C."/>
            <person name="Chatterji S."/>
            <person name="Chinwalla A."/>
            <person name="Civetta A."/>
            <person name="Clifton S.W."/>
            <person name="Comeron J.M."/>
            <person name="Costello J.C."/>
            <person name="Coyne J.A."/>
            <person name="Daub J."/>
            <person name="David R.G."/>
            <person name="Delcher A.L."/>
            <person name="Delehaunty K."/>
            <person name="Do C.B."/>
            <person name="Ebling H."/>
            <person name="Edwards K."/>
            <person name="Eickbush T."/>
            <person name="Evans J.D."/>
            <person name="Filipski A."/>
            <person name="Findeiss S."/>
            <person name="Freyhult E."/>
            <person name="Fulton L."/>
            <person name="Fulton R."/>
            <person name="Garcia A.C."/>
            <person name="Gardiner A."/>
            <person name="Garfield D.A."/>
            <person name="Garvin B.E."/>
            <person name="Gibson G."/>
            <person name="Gilbert D."/>
            <person name="Gnerre S."/>
            <person name="Godfrey J."/>
            <person name="Good R."/>
            <person name="Gotea V."/>
            <person name="Gravely B."/>
            <person name="Greenberg A.J."/>
            <person name="Griffiths-Jones S."/>
            <person name="Gross S."/>
            <person name="Guigo R."/>
            <person name="Gustafson E.A."/>
            <person name="Haerty W."/>
            <person name="Hahn M.W."/>
            <person name="Halligan D.L."/>
            <person name="Halpern A.L."/>
            <person name="Halter G.M."/>
            <person name="Han M.V."/>
            <person name="Heger A."/>
            <person name="Hillier L."/>
            <person name="Hinrichs A.S."/>
            <person name="Holmes I."/>
            <person name="Hoskins R.A."/>
            <person name="Hubisz M.J."/>
            <person name="Hultmark D."/>
            <person name="Huntley M.A."/>
            <person name="Jaffe D.B."/>
            <person name="Jagadeeshan S."/>
            <person name="Jeck W.R."/>
            <person name="Johnson J."/>
            <person name="Jones C.D."/>
            <person name="Jordan W.C."/>
            <person name="Karpen G.H."/>
            <person name="Kataoka E."/>
            <person name="Keightley P.D."/>
            <person name="Kheradpour P."/>
            <person name="Kirkness E.F."/>
            <person name="Koerich L.B."/>
            <person name="Kristiansen K."/>
            <person name="Kudrna D."/>
            <person name="Kulathinal R.J."/>
            <person name="Kumar S."/>
            <person name="Kwok R."/>
            <person name="Lander E."/>
            <person name="Langley C.H."/>
            <person name="Lapoint R."/>
            <person name="Lazzaro B.P."/>
            <person name="Lee S.J."/>
            <person name="Levesque L."/>
            <person name="Li R."/>
            <person name="Lin C.F."/>
            <person name="Lin M.F."/>
            <person name="Lindblad-Toh K."/>
            <person name="Llopart A."/>
            <person name="Long M."/>
            <person name="Low L."/>
            <person name="Lozovsky E."/>
            <person name="Lu J."/>
            <person name="Luo M."/>
            <person name="Machado C.A."/>
            <person name="Makalowski W."/>
            <person name="Marzo M."/>
            <person name="Matsuda M."/>
            <person name="Matzkin L."/>
            <person name="McAllister B."/>
            <person name="McBride C.S."/>
            <person name="McKernan B."/>
            <person name="McKernan K."/>
            <person name="Mendez-Lago M."/>
            <person name="Minx P."/>
            <person name="Mollenhauer M.U."/>
            <person name="Montooth K."/>
            <person name="Mount S.M."/>
            <person name="Mu X."/>
            <person name="Myers E."/>
            <person name="Negre B."/>
            <person name="Newfeld S."/>
            <person name="Nielsen R."/>
            <person name="Noor M.A."/>
            <person name="O'Grady P."/>
            <person name="Pachter L."/>
            <person name="Papaceit M."/>
            <person name="Parisi M.J."/>
            <person name="Parisi M."/>
            <person name="Parts L."/>
            <person name="Pedersen J.S."/>
            <person name="Pesole G."/>
            <person name="Phillippy A.M."/>
            <person name="Ponting C.P."/>
            <person name="Pop M."/>
            <person name="Porcelli D."/>
            <person name="Powell J.R."/>
            <person name="Prohaska S."/>
            <person name="Pruitt K."/>
            <person name="Puig M."/>
            <person name="Quesneville H."/>
            <person name="Ram K.R."/>
            <person name="Rand D."/>
            <person name="Rasmussen M.D."/>
            <person name="Reed L.K."/>
            <person name="Reenan R."/>
            <person name="Reily A."/>
            <person name="Remington K.A."/>
            <person name="Rieger T.T."/>
            <person name="Ritchie M.G."/>
            <person name="Robin C."/>
            <person name="Rogers Y.H."/>
            <person name="Rohde C."/>
            <person name="Rozas J."/>
            <person name="Rubenfield M.J."/>
            <person name="Ruiz A."/>
            <person name="Russo S."/>
            <person name="Salzberg S.L."/>
            <person name="Sanchez-Gracia A."/>
            <person name="Saranga D.J."/>
            <person name="Sato H."/>
            <person name="Schaeffer S.W."/>
            <person name="Schatz M.C."/>
            <person name="Schlenke T."/>
            <person name="Schwartz R."/>
            <person name="Segarra C."/>
            <person name="Singh R.S."/>
            <person name="Sirot L."/>
            <person name="Sirota M."/>
            <person name="Sisneros N.B."/>
            <person name="Smith C.D."/>
            <person name="Smith T.F."/>
            <person name="Spieth J."/>
            <person name="Stage D.E."/>
            <person name="Stark A."/>
            <person name="Stephan W."/>
            <person name="Strausberg R.L."/>
            <person name="Strempel S."/>
            <person name="Sturgill D."/>
            <person name="Sutton G."/>
            <person name="Sutton G.G."/>
            <person name="Tao W."/>
            <person name="Teichmann S."/>
            <person name="Tobari Y.N."/>
            <person name="Tomimura Y."/>
            <person name="Tsolas J.M."/>
            <person name="Valente V.L."/>
            <person name="Venter E."/>
            <person name="Venter J.C."/>
            <person name="Vicario S."/>
            <person name="Vieira F.G."/>
            <person name="Vilella A.J."/>
            <person name="Villasante A."/>
            <person name="Walenz B."/>
            <person name="Wang J."/>
            <person name="Wasserman M."/>
            <person name="Watts T."/>
            <person name="Wilson D."/>
            <person name="Wilson R.K."/>
            <person name="Wing R.A."/>
            <person name="Wolfner M.F."/>
            <person name="Wong A."/>
            <person name="Wong G.K."/>
            <person name="Wu C.I."/>
            <person name="Wu G."/>
            <person name="Yamamoto D."/>
            <person name="Yang H.P."/>
            <person name="Yang S.P."/>
            <person name="Yorke J.A."/>
            <person name="Yoshida K."/>
            <person name="Zdobnov E."/>
            <person name="Zhang P."/>
            <person name="Zhang Y."/>
            <person name="Zimin A.V."/>
            <person name="Baldwin J."/>
            <person name="Abdouelleil A."/>
            <person name="Abdulkadir J."/>
            <person name="Abebe A."/>
            <person name="Abera B."/>
            <person name="Abreu J."/>
            <person name="Acer S.C."/>
            <person name="Aftuck L."/>
            <person name="Alexander A."/>
            <person name="An P."/>
            <person name="Anderson E."/>
            <person name="Anderson S."/>
            <person name="Arachi H."/>
            <person name="Azer M."/>
            <person name="Bachantsang P."/>
            <person name="Barry A."/>
            <person name="Bayul T."/>
            <person name="Berlin A."/>
            <person name="Bessette D."/>
            <person name="Bloom T."/>
            <person name="Blye J."/>
            <person name="Boguslavskiy L."/>
            <person name="Bonnet C."/>
            <person name="Boukhgalter B."/>
            <person name="Bourzgui I."/>
            <person name="Brown A."/>
            <person name="Cahill P."/>
            <person name="Channer S."/>
            <person name="Cheshatsang Y."/>
            <person name="Chuda L."/>
            <person name="Citroen M."/>
            <person name="Collymore A."/>
            <person name="Cooke P."/>
            <person name="Costello M."/>
            <person name="D'Aco K."/>
            <person name="Daza R."/>
            <person name="De Haan G."/>
            <person name="DeGray S."/>
            <person name="DeMaso C."/>
            <person name="Dhargay N."/>
            <person name="Dooley K."/>
            <person name="Dooley E."/>
            <person name="Doricent M."/>
            <person name="Dorje P."/>
            <person name="Dorjee K."/>
            <person name="Dupes A."/>
            <person name="Elong R."/>
            <person name="Falk J."/>
            <person name="Farina A."/>
            <person name="Faro S."/>
            <person name="Ferguson D."/>
            <person name="Fisher S."/>
            <person name="Foley C.D."/>
            <person name="Franke A."/>
            <person name="Friedrich D."/>
            <person name="Gadbois L."/>
            <person name="Gearin G."/>
            <person name="Gearin C.R."/>
            <person name="Giannoukos G."/>
            <person name="Goode T."/>
            <person name="Graham J."/>
            <person name="Grandbois E."/>
            <person name="Grewal S."/>
            <person name="Gyaltsen K."/>
            <person name="Hafez N."/>
            <person name="Hagos B."/>
            <person name="Hall J."/>
            <person name="Henson C."/>
            <person name="Hollinger A."/>
            <person name="Honan T."/>
            <person name="Huard M.D."/>
            <person name="Hughes L."/>
            <person name="Hurhula B."/>
            <person name="Husby M.E."/>
            <person name="Kamat A."/>
            <person name="Kanga B."/>
            <person name="Kashin S."/>
            <person name="Khazanovich D."/>
            <person name="Kisner P."/>
            <person name="Lance K."/>
            <person name="Lara M."/>
            <person name="Lee W."/>
            <person name="Lennon N."/>
            <person name="Letendre F."/>
            <person name="LeVine R."/>
            <person name="Lipovsky A."/>
            <person name="Liu X."/>
            <person name="Liu J."/>
            <person name="Liu S."/>
            <person name="Lokyitsang T."/>
            <person name="Lokyitsang Y."/>
            <person name="Lubonja R."/>
            <person name="Lui A."/>
            <person name="MacDonald P."/>
            <person name="Magnisalis V."/>
            <person name="Maru K."/>
            <person name="Matthews C."/>
            <person name="McCusker W."/>
            <person name="McDonough S."/>
            <person name="Mehta T."/>
            <person name="Meldrim J."/>
            <person name="Meneus L."/>
            <person name="Mihai O."/>
            <person name="Mihalev A."/>
            <person name="Mihova T."/>
            <person name="Mittelman R."/>
            <person name="Mlenga V."/>
            <person name="Montmayeur A."/>
            <person name="Mulrain L."/>
            <person name="Navidi A."/>
            <person name="Naylor J."/>
            <person name="Negash T."/>
            <person name="Nguyen T."/>
            <person name="Nguyen N."/>
            <person name="Nicol R."/>
            <person name="Norbu C."/>
            <person name="Norbu N."/>
            <person name="Novod N."/>
            <person name="O'Neill B."/>
            <person name="Osman S."/>
            <person name="Markiewicz E."/>
            <person name="Oyono O.L."/>
            <person name="Patti C."/>
            <person name="Phunkhang P."/>
            <person name="Pierre F."/>
            <person name="Priest M."/>
            <person name="Raghuraman S."/>
            <person name="Rege F."/>
            <person name="Reyes R."/>
            <person name="Rise C."/>
            <person name="Rogov P."/>
            <person name="Ross K."/>
            <person name="Ryan E."/>
            <person name="Settipalli S."/>
            <person name="Shea T."/>
            <person name="Sherpa N."/>
            <person name="Shi L."/>
            <person name="Shih D."/>
            <person name="Sparrow T."/>
            <person name="Spaulding J."/>
            <person name="Stalker J."/>
            <person name="Stange-Thomann N."/>
            <person name="Stavropoulos S."/>
            <person name="Stone C."/>
            <person name="Strader C."/>
            <person name="Tesfaye S."/>
            <person name="Thomson T."/>
            <person name="Thoulutsang Y."/>
            <person name="Thoulutsang D."/>
            <person name="Topham K."/>
            <person name="Topping I."/>
            <person name="Tsamla T."/>
            <person name="Vassiliev H."/>
            <person name="Vo A."/>
            <person name="Wangchuk T."/>
            <person name="Wangdi T."/>
            <person name="Weiand M."/>
            <person name="Wilkinson J."/>
            <person name="Wilson A."/>
            <person name="Yadav S."/>
            <person name="Young G."/>
            <person name="Yu Q."/>
            <person name="Zembek L."/>
            <person name="Zhong D."/>
            <person name="Zimmer A."/>
            <person name="Zwirko Z."/>
            <person name="Jaffe D.B."/>
            <person name="Alvarez P."/>
            <person name="Brockman W."/>
            <person name="Butler J."/>
            <person name="Chin C."/>
            <person name="Gnerre S."/>
            <person name="Grabherr M."/>
            <person name="Kleber M."/>
            <person name="Mauceli E."/>
            <person name="MacCallum I."/>
        </authorList>
    </citation>
    <scope>NUCLEOTIDE SEQUENCE [LARGE SCALE GENOMIC DNA]</scope>
    <source>
        <strain evidence="9">Tucson 15010-1051.87</strain>
    </source>
</reference>
<evidence type="ECO:0000313" key="8">
    <source>
        <dbReference type="EMBL" id="EDW62973.2"/>
    </source>
</evidence>
<dbReference type="PANTHER" id="PTHR23511:SF35">
    <property type="entry name" value="MAJOR FACILITATOR SUPERFAMILY (MFS) PROFILE DOMAIN-CONTAINING PROTEIN"/>
    <property type="match status" value="1"/>
</dbReference>
<feature type="transmembrane region" description="Helical" evidence="6">
    <location>
        <begin position="210"/>
        <end position="231"/>
    </location>
</feature>
<feature type="transmembrane region" description="Helical" evidence="6">
    <location>
        <begin position="462"/>
        <end position="485"/>
    </location>
</feature>
<keyword evidence="2" id="KW-0813">Transport</keyword>
<evidence type="ECO:0000256" key="4">
    <source>
        <dbReference type="ARBA" id="ARBA00022989"/>
    </source>
</evidence>
<dbReference type="SUPFAM" id="SSF103473">
    <property type="entry name" value="MFS general substrate transporter"/>
    <property type="match status" value="1"/>
</dbReference>
<proteinExistence type="predicted"/>
<keyword evidence="5 6" id="KW-0472">Membrane</keyword>
<dbReference type="OrthoDB" id="10262656at2759"/>
<feature type="transmembrane region" description="Helical" evidence="6">
    <location>
        <begin position="172"/>
        <end position="198"/>
    </location>
</feature>
<evidence type="ECO:0000259" key="7">
    <source>
        <dbReference type="PROSITE" id="PS50850"/>
    </source>
</evidence>
<feature type="transmembrane region" description="Helical" evidence="6">
    <location>
        <begin position="84"/>
        <end position="104"/>
    </location>
</feature>
<name>B4MEJ8_DROVI</name>
<feature type="transmembrane region" description="Helical" evidence="6">
    <location>
        <begin position="47"/>
        <end position="72"/>
    </location>
</feature>